<protein>
    <submittedName>
        <fullName evidence="1">NAD(P)-dependent dehydrogenase (Short-subunit alcohol dehydrogenase family)</fullName>
    </submittedName>
</protein>
<gene>
    <name evidence="1" type="ORF">HNP52_004042</name>
</gene>
<dbReference type="PRINTS" id="PR00081">
    <property type="entry name" value="GDHRDH"/>
</dbReference>
<dbReference type="PANTHER" id="PTHR43976:SF9">
    <property type="entry name" value="OXIDOREDUCTASE"/>
    <property type="match status" value="1"/>
</dbReference>
<dbReference type="CDD" id="cd05374">
    <property type="entry name" value="17beta-HSD-like_SDR_c"/>
    <property type="match status" value="1"/>
</dbReference>
<dbReference type="Pfam" id="PF00106">
    <property type="entry name" value="adh_short"/>
    <property type="match status" value="1"/>
</dbReference>
<evidence type="ECO:0000313" key="2">
    <source>
        <dbReference type="Proteomes" id="UP000575241"/>
    </source>
</evidence>
<dbReference type="InterPro" id="IPR020904">
    <property type="entry name" value="Sc_DH/Rdtase_CS"/>
</dbReference>
<dbReference type="PANTHER" id="PTHR43976">
    <property type="entry name" value="SHORT CHAIN DEHYDROGENASE"/>
    <property type="match status" value="1"/>
</dbReference>
<dbReference type="InterPro" id="IPR051911">
    <property type="entry name" value="SDR_oxidoreductase"/>
</dbReference>
<dbReference type="Gene3D" id="3.40.50.720">
    <property type="entry name" value="NAD(P)-binding Rossmann-like Domain"/>
    <property type="match status" value="1"/>
</dbReference>
<dbReference type="EMBL" id="JACHLN010000004">
    <property type="protein sequence ID" value="MBB4840945.1"/>
    <property type="molecule type" value="Genomic_DNA"/>
</dbReference>
<organism evidence="1 2">
    <name type="scientific">Sphingomonas kyeonggiensis</name>
    <dbReference type="NCBI Taxonomy" id="1268553"/>
    <lineage>
        <taxon>Bacteria</taxon>
        <taxon>Pseudomonadati</taxon>
        <taxon>Pseudomonadota</taxon>
        <taxon>Alphaproteobacteria</taxon>
        <taxon>Sphingomonadales</taxon>
        <taxon>Sphingomonadaceae</taxon>
        <taxon>Sphingomonas</taxon>
    </lineage>
</organism>
<dbReference type="InterPro" id="IPR002347">
    <property type="entry name" value="SDR_fam"/>
</dbReference>
<dbReference type="InterPro" id="IPR036291">
    <property type="entry name" value="NAD(P)-bd_dom_sf"/>
</dbReference>
<name>A0A7W7K5V0_9SPHN</name>
<comment type="caution">
    <text evidence="1">The sequence shown here is derived from an EMBL/GenBank/DDBJ whole genome shotgun (WGS) entry which is preliminary data.</text>
</comment>
<dbReference type="Proteomes" id="UP000575241">
    <property type="component" value="Unassembled WGS sequence"/>
</dbReference>
<keyword evidence="2" id="KW-1185">Reference proteome</keyword>
<dbReference type="SUPFAM" id="SSF51735">
    <property type="entry name" value="NAD(P)-binding Rossmann-fold domains"/>
    <property type="match status" value="1"/>
</dbReference>
<proteinExistence type="predicted"/>
<evidence type="ECO:0000313" key="1">
    <source>
        <dbReference type="EMBL" id="MBB4840945.1"/>
    </source>
</evidence>
<dbReference type="RefSeq" id="WP_184169799.1">
    <property type="nucleotide sequence ID" value="NZ_JACHLN010000004.1"/>
</dbReference>
<dbReference type="AlphaFoldDB" id="A0A7W7K5V0"/>
<dbReference type="PROSITE" id="PS00061">
    <property type="entry name" value="ADH_SHORT"/>
    <property type="match status" value="1"/>
</dbReference>
<sequence length="299" mass="32669">MSEKKVIVITGAGSGFGRLSALELARAGHKVYASMRDLANHSKDKADDLRAIAEKEGIDLHPLELDVRFEPSCRSAADYVLAAAGRIDVVINNAAMMMAGLTESFRPEQVAQIIDLNAISWLRVNRAFLPAMRRQNKGLLLYIGSGIVQIPDPFTGPYAASKAAGDVLAQIMGLENSRYNIETVICMPGAYTSDTDHFKHAVPAADPTVADQYKKLAGLAHELASKLDSTNVPGARTDAQEVAERVREVIDMPHGTRPYRFEVDPQQRQAMVVADKAHEMRKLFFDRLGVSDLLTVPGE</sequence>
<accession>A0A7W7K5V0</accession>
<reference evidence="1 2" key="1">
    <citation type="submission" date="2020-08" db="EMBL/GenBank/DDBJ databases">
        <title>Functional genomics of gut bacteria from endangered species of beetles.</title>
        <authorList>
            <person name="Carlos-Shanley C."/>
        </authorList>
    </citation>
    <scope>NUCLEOTIDE SEQUENCE [LARGE SCALE GENOMIC DNA]</scope>
    <source>
        <strain evidence="1 2">S00224</strain>
    </source>
</reference>